<dbReference type="InterPro" id="IPR012910">
    <property type="entry name" value="Plug_dom"/>
</dbReference>
<dbReference type="RefSeq" id="WP_167185404.1">
    <property type="nucleotide sequence ID" value="NZ_JAAONZ010000005.1"/>
</dbReference>
<dbReference type="CDD" id="cd01347">
    <property type="entry name" value="ligand_gated_channel"/>
    <property type="match status" value="1"/>
</dbReference>
<keyword evidence="8 12" id="KW-0798">TonB box</keyword>
<evidence type="ECO:0000256" key="12">
    <source>
        <dbReference type="RuleBase" id="RU003357"/>
    </source>
</evidence>
<keyword evidence="9 11" id="KW-0472">Membrane</keyword>
<dbReference type="InterPro" id="IPR036942">
    <property type="entry name" value="Beta-barrel_TonB_sf"/>
</dbReference>
<evidence type="ECO:0000256" key="3">
    <source>
        <dbReference type="ARBA" id="ARBA00022452"/>
    </source>
</evidence>
<evidence type="ECO:0000256" key="1">
    <source>
        <dbReference type="ARBA" id="ARBA00004571"/>
    </source>
</evidence>
<evidence type="ECO:0000256" key="2">
    <source>
        <dbReference type="ARBA" id="ARBA00022448"/>
    </source>
</evidence>
<keyword evidence="4" id="KW-0410">Iron transport</keyword>
<protein>
    <submittedName>
        <fullName evidence="15">TonB-dependent receptor</fullName>
    </submittedName>
</protein>
<keyword evidence="16" id="KW-1185">Reference proteome</keyword>
<keyword evidence="15" id="KW-0675">Receptor</keyword>
<dbReference type="SUPFAM" id="SSF56935">
    <property type="entry name" value="Porins"/>
    <property type="match status" value="1"/>
</dbReference>
<dbReference type="PROSITE" id="PS52016">
    <property type="entry name" value="TONB_DEPENDENT_REC_3"/>
    <property type="match status" value="1"/>
</dbReference>
<keyword evidence="6" id="KW-0408">Iron</keyword>
<keyword evidence="3 11" id="KW-1134">Transmembrane beta strand</keyword>
<evidence type="ECO:0000256" key="8">
    <source>
        <dbReference type="ARBA" id="ARBA00023077"/>
    </source>
</evidence>
<evidence type="ECO:0000313" key="15">
    <source>
        <dbReference type="EMBL" id="NHO65808.1"/>
    </source>
</evidence>
<evidence type="ECO:0000259" key="14">
    <source>
        <dbReference type="Pfam" id="PF07715"/>
    </source>
</evidence>
<keyword evidence="2 11" id="KW-0813">Transport</keyword>
<evidence type="ECO:0000256" key="7">
    <source>
        <dbReference type="ARBA" id="ARBA00023065"/>
    </source>
</evidence>
<dbReference type="GO" id="GO:0009279">
    <property type="term" value="C:cell outer membrane"/>
    <property type="evidence" value="ECO:0007669"/>
    <property type="project" value="UniProtKB-SubCell"/>
</dbReference>
<accession>A0A9E5JS81</accession>
<gene>
    <name evidence="15" type="ORF">G8770_09665</name>
</gene>
<evidence type="ECO:0000256" key="5">
    <source>
        <dbReference type="ARBA" id="ARBA00022692"/>
    </source>
</evidence>
<dbReference type="PANTHER" id="PTHR32552">
    <property type="entry name" value="FERRICHROME IRON RECEPTOR-RELATED"/>
    <property type="match status" value="1"/>
</dbReference>
<evidence type="ECO:0000259" key="13">
    <source>
        <dbReference type="Pfam" id="PF00593"/>
    </source>
</evidence>
<name>A0A9E5JS81_9GAMM</name>
<keyword evidence="10 11" id="KW-0998">Cell outer membrane</keyword>
<feature type="domain" description="TonB-dependent receptor-like beta-barrel" evidence="13">
    <location>
        <begin position="280"/>
        <end position="690"/>
    </location>
</feature>
<comment type="similarity">
    <text evidence="11 12">Belongs to the TonB-dependent receptor family.</text>
</comment>
<comment type="caution">
    <text evidence="15">The sequence shown here is derived from an EMBL/GenBank/DDBJ whole genome shotgun (WGS) entry which is preliminary data.</text>
</comment>
<evidence type="ECO:0000313" key="16">
    <source>
        <dbReference type="Proteomes" id="UP000787472"/>
    </source>
</evidence>
<evidence type="ECO:0000256" key="6">
    <source>
        <dbReference type="ARBA" id="ARBA00023004"/>
    </source>
</evidence>
<evidence type="ECO:0000256" key="10">
    <source>
        <dbReference type="ARBA" id="ARBA00023237"/>
    </source>
</evidence>
<dbReference type="Pfam" id="PF07715">
    <property type="entry name" value="Plug"/>
    <property type="match status" value="1"/>
</dbReference>
<dbReference type="EMBL" id="JAAONZ010000005">
    <property type="protein sequence ID" value="NHO65808.1"/>
    <property type="molecule type" value="Genomic_DNA"/>
</dbReference>
<evidence type="ECO:0000256" key="9">
    <source>
        <dbReference type="ARBA" id="ARBA00023136"/>
    </source>
</evidence>
<proteinExistence type="inferred from homology"/>
<dbReference type="InterPro" id="IPR039426">
    <property type="entry name" value="TonB-dep_rcpt-like"/>
</dbReference>
<dbReference type="GO" id="GO:0006826">
    <property type="term" value="P:iron ion transport"/>
    <property type="evidence" value="ECO:0007669"/>
    <property type="project" value="UniProtKB-KW"/>
</dbReference>
<reference evidence="15" key="1">
    <citation type="submission" date="2020-03" db="EMBL/GenBank/DDBJ databases">
        <authorList>
            <person name="Guo F."/>
        </authorList>
    </citation>
    <scope>NUCLEOTIDE SEQUENCE</scope>
    <source>
        <strain evidence="15">JCM 30134</strain>
    </source>
</reference>
<organism evidence="15 16">
    <name type="scientific">Pseudomaricurvus hydrocarbonicus</name>
    <dbReference type="NCBI Taxonomy" id="1470433"/>
    <lineage>
        <taxon>Bacteria</taxon>
        <taxon>Pseudomonadati</taxon>
        <taxon>Pseudomonadota</taxon>
        <taxon>Gammaproteobacteria</taxon>
        <taxon>Cellvibrionales</taxon>
        <taxon>Cellvibrionaceae</taxon>
        <taxon>Pseudomaricurvus</taxon>
    </lineage>
</organism>
<dbReference type="AlphaFoldDB" id="A0A9E5JS81"/>
<dbReference type="Gene3D" id="2.40.170.20">
    <property type="entry name" value="TonB-dependent receptor, beta-barrel domain"/>
    <property type="match status" value="1"/>
</dbReference>
<evidence type="ECO:0000256" key="11">
    <source>
        <dbReference type="PROSITE-ProRule" id="PRU01360"/>
    </source>
</evidence>
<dbReference type="PANTHER" id="PTHR32552:SF81">
    <property type="entry name" value="TONB-DEPENDENT OUTER MEMBRANE RECEPTOR"/>
    <property type="match status" value="1"/>
</dbReference>
<sequence length="728" mass="80671">MSIQPKQLTRGLTRSLLPFAIGVVIHPGALAQQSIQLEEVKVTAQKREQSLQDAALSVTSMSGENLSEERITSVLDLQSQAPSLQISTVQGTARVYIRGIGLTNFSAGGEPSVAFHVDGAVVSRPAAQIGGFYDLERIEVLRGPQGSLYGRNATGGSLNVITRRPTEEFEGYVNLSSGNYNLMELEGAISGSLIEEQLLARLAVKTADRDGFGKNNVSGKDIDDENNQSYRLGLSYIGSDRFDAFFSINHYESDDAAGLYHMLGPGNPAVTPPEIALGGQIARDPRDIDSDADLYSKKEVDSYTLEMTWDLAENLSLKSLSNYLEMERDWISDLNGTPVPVLESRFDESSEQYSQELQLTWDGDNHSTMFGLYYFHEDIGAGTYILGPPPVQMAGRPLIQFAGAQESESWAAFVNSTWHINELWSLNVGLRYSEDDKSDTGFTIVPPASLSPVSPPFTIDIDREASWDAWTPKVTVEYSPTEDLFFYATASRGYKTGVMNIGNAGEPVDPEFIWSYELGMKSQWWENRLQINATVFSATIDDLQVQRPINGNLITVNAAEAETRGVELETVARLTEGLTAKWNLAYVDGQFNEFLTENTTFAPGVEINLDGNTLPNTPKLASDLSLEYETDVFDNWTARFKVQGVYTSERWFNEFEEDIAYQESTFVVNANMVFKTHDEKWSVNLWGKNLTDEEIISHINVGSSALGHMRTATFQDPMTFGATLGYQF</sequence>
<dbReference type="InterPro" id="IPR000531">
    <property type="entry name" value="Beta-barrel_TonB"/>
</dbReference>
<keyword evidence="5 11" id="KW-0812">Transmembrane</keyword>
<comment type="subcellular location">
    <subcellularLocation>
        <location evidence="1 11">Cell outer membrane</location>
        <topology evidence="1 11">Multi-pass membrane protein</topology>
    </subcellularLocation>
</comment>
<feature type="domain" description="TonB-dependent receptor plug" evidence="14">
    <location>
        <begin position="51"/>
        <end position="156"/>
    </location>
</feature>
<evidence type="ECO:0000256" key="4">
    <source>
        <dbReference type="ARBA" id="ARBA00022496"/>
    </source>
</evidence>
<dbReference type="Pfam" id="PF00593">
    <property type="entry name" value="TonB_dep_Rec_b-barrel"/>
    <property type="match status" value="1"/>
</dbReference>
<keyword evidence="7" id="KW-0406">Ion transport</keyword>
<dbReference type="Proteomes" id="UP000787472">
    <property type="component" value="Unassembled WGS sequence"/>
</dbReference>